<dbReference type="EMBL" id="JAFNEN010000218">
    <property type="protein sequence ID" value="KAG8189289.1"/>
    <property type="molecule type" value="Genomic_DNA"/>
</dbReference>
<dbReference type="Proteomes" id="UP000827092">
    <property type="component" value="Unassembled WGS sequence"/>
</dbReference>
<comment type="caution">
    <text evidence="2">The sequence shown here is derived from an EMBL/GenBank/DDBJ whole genome shotgun (WGS) entry which is preliminary data.</text>
</comment>
<keyword evidence="3" id="KW-1185">Reference proteome</keyword>
<evidence type="ECO:0000313" key="3">
    <source>
        <dbReference type="Proteomes" id="UP000827092"/>
    </source>
</evidence>
<evidence type="ECO:0000313" key="2">
    <source>
        <dbReference type="EMBL" id="KAG8189289.1"/>
    </source>
</evidence>
<gene>
    <name evidence="2" type="ORF">JTE90_019049</name>
</gene>
<organism evidence="2 3">
    <name type="scientific">Oedothorax gibbosus</name>
    <dbReference type="NCBI Taxonomy" id="931172"/>
    <lineage>
        <taxon>Eukaryota</taxon>
        <taxon>Metazoa</taxon>
        <taxon>Ecdysozoa</taxon>
        <taxon>Arthropoda</taxon>
        <taxon>Chelicerata</taxon>
        <taxon>Arachnida</taxon>
        <taxon>Araneae</taxon>
        <taxon>Araneomorphae</taxon>
        <taxon>Entelegynae</taxon>
        <taxon>Araneoidea</taxon>
        <taxon>Linyphiidae</taxon>
        <taxon>Erigoninae</taxon>
        <taxon>Oedothorax</taxon>
    </lineage>
</organism>
<reference evidence="2 3" key="1">
    <citation type="journal article" date="2022" name="Nat. Ecol. Evol.">
        <title>A masculinizing supergene underlies an exaggerated male reproductive morph in a spider.</title>
        <authorList>
            <person name="Hendrickx F."/>
            <person name="De Corte Z."/>
            <person name="Sonet G."/>
            <person name="Van Belleghem S.M."/>
            <person name="Kostlbacher S."/>
            <person name="Vangestel C."/>
        </authorList>
    </citation>
    <scope>NUCLEOTIDE SEQUENCE [LARGE SCALE GENOMIC DNA]</scope>
    <source>
        <strain evidence="2">W744_W776</strain>
    </source>
</reference>
<dbReference type="InterPro" id="IPR033461">
    <property type="entry name" value="WRNPLPNID"/>
</dbReference>
<evidence type="ECO:0000259" key="1">
    <source>
        <dbReference type="Pfam" id="PF15017"/>
    </source>
</evidence>
<dbReference type="Pfam" id="PF15017">
    <property type="entry name" value="WRNPLPNID"/>
    <property type="match status" value="1"/>
</dbReference>
<sequence>MLACVNKSSTIPTNFHKYFNFPRLNNFFKMYLTDCTMKDRFNPEEYNDFKFWREPIDDVSLDDLSEVKVPKEIKAPNKEPTTPILSQYDAFMYWREPIPEIDVEL</sequence>
<protein>
    <recommendedName>
        <fullName evidence="1">Putative WW-binding domain-containing protein</fullName>
    </recommendedName>
</protein>
<proteinExistence type="predicted"/>
<name>A0AAV6UYL2_9ARAC</name>
<dbReference type="AlphaFoldDB" id="A0AAV6UYL2"/>
<feature type="domain" description="Putative WW-binding" evidence="1">
    <location>
        <begin position="86"/>
        <end position="105"/>
    </location>
</feature>
<accession>A0AAV6UYL2</accession>